<evidence type="ECO:0000313" key="2">
    <source>
        <dbReference type="Proteomes" id="UP000504637"/>
    </source>
</evidence>
<dbReference type="PROSITE" id="PS51257">
    <property type="entry name" value="PROKAR_LIPOPROTEIN"/>
    <property type="match status" value="1"/>
</dbReference>
<dbReference type="Gene3D" id="1.20.140.150">
    <property type="match status" value="1"/>
</dbReference>
<feature type="transmembrane region" description="Helical" evidence="1">
    <location>
        <begin position="5"/>
        <end position="27"/>
    </location>
</feature>
<accession>A0A6J3MF24</accession>
<sequence length="198" mass="21611">MTRRIFYGVSLWVFLVAAACTIAAIALPNWITYTSGGDGHAAVRVSYGLHKRCSSLTGECEPFPTEEDCRGFEDRYFCSMWRSTGFLMNFSVVLQLACVVAYVTILAGGTTTRQAGWKLLSGLLAAVAAGQIIAMALVAYLFNNDNRFFDGWALDKSWILCTVSWSALVLNAVGVVGAGLFSKKDDEDYEPIPDFAES</sequence>
<dbReference type="RefSeq" id="XP_033462503.1">
    <property type="nucleotide sequence ID" value="XM_033600971.1"/>
</dbReference>
<organism evidence="3">
    <name type="scientific">Dissoconium aciculare CBS 342.82</name>
    <dbReference type="NCBI Taxonomy" id="1314786"/>
    <lineage>
        <taxon>Eukaryota</taxon>
        <taxon>Fungi</taxon>
        <taxon>Dikarya</taxon>
        <taxon>Ascomycota</taxon>
        <taxon>Pezizomycotina</taxon>
        <taxon>Dothideomycetes</taxon>
        <taxon>Dothideomycetidae</taxon>
        <taxon>Mycosphaerellales</taxon>
        <taxon>Dissoconiaceae</taxon>
        <taxon>Dissoconium</taxon>
    </lineage>
</organism>
<gene>
    <name evidence="3" type="ORF">K489DRAFT_313870</name>
</gene>
<evidence type="ECO:0000313" key="3">
    <source>
        <dbReference type="RefSeq" id="XP_033462503.1"/>
    </source>
</evidence>
<feature type="transmembrane region" description="Helical" evidence="1">
    <location>
        <begin position="157"/>
        <end position="181"/>
    </location>
</feature>
<feature type="transmembrane region" description="Helical" evidence="1">
    <location>
        <begin position="86"/>
        <end position="107"/>
    </location>
</feature>
<name>A0A6J3MF24_9PEZI</name>
<keyword evidence="1" id="KW-0472">Membrane</keyword>
<dbReference type="GeneID" id="54358771"/>
<protein>
    <submittedName>
        <fullName evidence="3">Uncharacterized protein</fullName>
    </submittedName>
</protein>
<reference evidence="3" key="2">
    <citation type="submission" date="2020-04" db="EMBL/GenBank/DDBJ databases">
        <authorList>
            <consortium name="NCBI Genome Project"/>
        </authorList>
    </citation>
    <scope>NUCLEOTIDE SEQUENCE</scope>
    <source>
        <strain evidence="3">CBS 342.82</strain>
    </source>
</reference>
<keyword evidence="2" id="KW-1185">Reference proteome</keyword>
<dbReference type="AlphaFoldDB" id="A0A6J3MF24"/>
<proteinExistence type="predicted"/>
<reference evidence="3" key="3">
    <citation type="submission" date="2025-08" db="UniProtKB">
        <authorList>
            <consortium name="RefSeq"/>
        </authorList>
    </citation>
    <scope>IDENTIFICATION</scope>
    <source>
        <strain evidence="3">CBS 342.82</strain>
    </source>
</reference>
<feature type="transmembrane region" description="Helical" evidence="1">
    <location>
        <begin position="119"/>
        <end position="142"/>
    </location>
</feature>
<keyword evidence="1" id="KW-0812">Transmembrane</keyword>
<dbReference type="OrthoDB" id="61370at2759"/>
<dbReference type="Proteomes" id="UP000504637">
    <property type="component" value="Unplaced"/>
</dbReference>
<keyword evidence="1" id="KW-1133">Transmembrane helix</keyword>
<evidence type="ECO:0000256" key="1">
    <source>
        <dbReference type="SAM" id="Phobius"/>
    </source>
</evidence>
<reference evidence="3" key="1">
    <citation type="submission" date="2020-01" db="EMBL/GenBank/DDBJ databases">
        <authorList>
            <consortium name="DOE Joint Genome Institute"/>
            <person name="Haridas S."/>
            <person name="Albert R."/>
            <person name="Binder M."/>
            <person name="Bloem J."/>
            <person name="Labutti K."/>
            <person name="Salamov A."/>
            <person name="Andreopoulos B."/>
            <person name="Baker S.E."/>
            <person name="Barry K."/>
            <person name="Bills G."/>
            <person name="Bluhm B.H."/>
            <person name="Cannon C."/>
            <person name="Castanera R."/>
            <person name="Culley D.E."/>
            <person name="Daum C."/>
            <person name="Ezra D."/>
            <person name="Gonzalez J.B."/>
            <person name="Henrissat B."/>
            <person name="Kuo A."/>
            <person name="Liang C."/>
            <person name="Lipzen A."/>
            <person name="Lutzoni F."/>
            <person name="Magnuson J."/>
            <person name="Mondo S."/>
            <person name="Nolan M."/>
            <person name="Ohm R."/>
            <person name="Pangilinan J."/>
            <person name="Park H.-J."/>
            <person name="Ramirez L."/>
            <person name="Alfaro M."/>
            <person name="Sun H."/>
            <person name="Tritt A."/>
            <person name="Yoshinaga Y."/>
            <person name="Zwiers L.-H."/>
            <person name="Turgeon B.G."/>
            <person name="Goodwin S.B."/>
            <person name="Spatafora J.W."/>
            <person name="Crous P.W."/>
            <person name="Grigoriev I.V."/>
        </authorList>
    </citation>
    <scope>NUCLEOTIDE SEQUENCE</scope>
    <source>
        <strain evidence="3">CBS 342.82</strain>
    </source>
</reference>